<evidence type="ECO:0000256" key="1">
    <source>
        <dbReference type="SAM" id="Phobius"/>
    </source>
</evidence>
<keyword evidence="1" id="KW-0812">Transmembrane</keyword>
<feature type="transmembrane region" description="Helical" evidence="1">
    <location>
        <begin position="37"/>
        <end position="57"/>
    </location>
</feature>
<proteinExistence type="predicted"/>
<sequence length="76" mass="8516">MTFRKLNQKYLVPAAQTLMILGIVALCQPWNLFLHRYGVTITLVGLVAFMITSHIPLEAEASDEEEEDAREGRAAL</sequence>
<dbReference type="EMBL" id="JAODNV010000019">
    <property type="protein sequence ID" value="MCT8991808.1"/>
    <property type="molecule type" value="Genomic_DNA"/>
</dbReference>
<dbReference type="Proteomes" id="UP001149009">
    <property type="component" value="Unassembled WGS sequence"/>
</dbReference>
<keyword evidence="1" id="KW-0472">Membrane</keyword>
<reference evidence="2" key="1">
    <citation type="submission" date="2022-08" db="EMBL/GenBank/DDBJ databases">
        <title>Chelativorans sichuanense sp. nov., a paraffin oil-degrading bacterium isolated from a mixture of oil-based drill cuttings and paddy soil.</title>
        <authorList>
            <person name="Yu J."/>
            <person name="Liu H."/>
            <person name="Chen Q."/>
        </authorList>
    </citation>
    <scope>NUCLEOTIDE SEQUENCE</scope>
    <source>
        <strain evidence="2">SCAU 2101</strain>
    </source>
</reference>
<comment type="caution">
    <text evidence="2">The sequence shown here is derived from an EMBL/GenBank/DDBJ whole genome shotgun (WGS) entry which is preliminary data.</text>
</comment>
<accession>A0A9X3B7I4</accession>
<keyword evidence="3" id="KW-1185">Reference proteome</keyword>
<gene>
    <name evidence="2" type="ORF">NYR54_16175</name>
</gene>
<keyword evidence="1" id="KW-1133">Transmembrane helix</keyword>
<evidence type="ECO:0000313" key="3">
    <source>
        <dbReference type="Proteomes" id="UP001149009"/>
    </source>
</evidence>
<evidence type="ECO:0000313" key="2">
    <source>
        <dbReference type="EMBL" id="MCT8991808.1"/>
    </source>
</evidence>
<organism evidence="2 3">
    <name type="scientific">Chelativorans petroleitrophicus</name>
    <dbReference type="NCBI Taxonomy" id="2975484"/>
    <lineage>
        <taxon>Bacteria</taxon>
        <taxon>Pseudomonadati</taxon>
        <taxon>Pseudomonadota</taxon>
        <taxon>Alphaproteobacteria</taxon>
        <taxon>Hyphomicrobiales</taxon>
        <taxon>Phyllobacteriaceae</taxon>
        <taxon>Chelativorans</taxon>
    </lineage>
</organism>
<dbReference type="RefSeq" id="WP_261516749.1">
    <property type="nucleotide sequence ID" value="NZ_JAODNV010000019.1"/>
</dbReference>
<name>A0A9X3B7I4_9HYPH</name>
<feature type="transmembrane region" description="Helical" evidence="1">
    <location>
        <begin position="12"/>
        <end position="31"/>
    </location>
</feature>
<protein>
    <submittedName>
        <fullName evidence="2">Uncharacterized protein</fullName>
    </submittedName>
</protein>
<dbReference type="AlphaFoldDB" id="A0A9X3B7I4"/>